<dbReference type="Gene3D" id="3.30.1490.300">
    <property type="match status" value="1"/>
</dbReference>
<dbReference type="Proteomes" id="UP000006844">
    <property type="component" value="Chromosome"/>
</dbReference>
<dbReference type="STRING" id="401053.AciPR4_3038"/>
<evidence type="ECO:0000313" key="2">
    <source>
        <dbReference type="Proteomes" id="UP000006844"/>
    </source>
</evidence>
<dbReference type="PANTHER" id="PTHR32432">
    <property type="entry name" value="CELL DIVISION PROTEIN FTSA-RELATED"/>
    <property type="match status" value="1"/>
</dbReference>
<keyword evidence="2" id="KW-1185">Reference proteome</keyword>
<dbReference type="InterPro" id="IPR050696">
    <property type="entry name" value="FtsA/MreB"/>
</dbReference>
<dbReference type="AlphaFoldDB" id="E8V5X9"/>
<dbReference type="EMBL" id="CP002467">
    <property type="protein sequence ID" value="ADV83797.1"/>
    <property type="molecule type" value="Genomic_DNA"/>
</dbReference>
<organism evidence="1 2">
    <name type="scientific">Terriglobus saanensis (strain ATCC BAA-1853 / DSM 23119 / SP1PR4)</name>
    <dbReference type="NCBI Taxonomy" id="401053"/>
    <lineage>
        <taxon>Bacteria</taxon>
        <taxon>Pseudomonadati</taxon>
        <taxon>Acidobacteriota</taxon>
        <taxon>Terriglobia</taxon>
        <taxon>Terriglobales</taxon>
        <taxon>Acidobacteriaceae</taxon>
        <taxon>Terriglobus</taxon>
    </lineage>
</organism>
<gene>
    <name evidence="1" type="ordered locus">AciPR4_3038</name>
</gene>
<accession>E8V5X9</accession>
<dbReference type="HOGENOM" id="CLU_847114_0_0_0"/>
<reference evidence="1 2" key="1">
    <citation type="journal article" date="2012" name="Stand. Genomic Sci.">
        <title>Complete genome sequence of Terriglobus saanensis type strain SP1PR4(T), an Acidobacteria from tundra soil.</title>
        <authorList>
            <person name="Rawat S.R."/>
            <person name="Mannisto M.K."/>
            <person name="Starovoytov V."/>
            <person name="Goodwin L."/>
            <person name="Nolan M."/>
            <person name="Hauser L."/>
            <person name="Land M."/>
            <person name="Davenport K.W."/>
            <person name="Woyke T."/>
            <person name="Haggblom M.M."/>
        </authorList>
    </citation>
    <scope>NUCLEOTIDE SEQUENCE</scope>
    <source>
        <strain evidence="2">ATCC BAA-1853 / DSM 23119 / SP1PR4</strain>
    </source>
</reference>
<name>E8V5X9_TERSS</name>
<dbReference type="Gene3D" id="3.30.420.40">
    <property type="match status" value="2"/>
</dbReference>
<dbReference type="eggNOG" id="COG4972">
    <property type="taxonomic scope" value="Bacteria"/>
</dbReference>
<sequence length="328" mass="34862">MRFLSSISSGSLRPRLVCEIRSGSVTAARADDATRKLAQVAFAELQDGTLAPSLREGNVLDRPALVAALRKALESVSMRTRDVTLIVPDATARVLLLDFDTLPSKAADAMAVVRFRLTKLLSFEPETAAVSYQVISQGRGALQVLAVAMPRAILAEYESAVRDAGFEPGSVLPSTLAAVGALQATEPVLLVNAGTDSITTAITRRGEVLLHRTLDLARVVRVEIPVNAESEGEAPAPLVPYTTLEKSDFVAVEMQQAITVAAAYFEDSLGFGPREIFIAGERDAEAAQFAKEIDLEPKPVLASEDVLATATSQVPRAYLAGVRGATSF</sequence>
<proteinExistence type="predicted"/>
<dbReference type="SUPFAM" id="SSF53067">
    <property type="entry name" value="Actin-like ATPase domain"/>
    <property type="match status" value="1"/>
</dbReference>
<dbReference type="KEGG" id="tsa:AciPR4_3038"/>
<dbReference type="RefSeq" id="WP_013569528.1">
    <property type="nucleotide sequence ID" value="NC_014963.1"/>
</dbReference>
<dbReference type="OrthoDB" id="128437at2"/>
<protein>
    <recommendedName>
        <fullName evidence="3">Type IV pilus assembly protein PilM</fullName>
    </recommendedName>
</protein>
<evidence type="ECO:0000313" key="1">
    <source>
        <dbReference type="EMBL" id="ADV83797.1"/>
    </source>
</evidence>
<dbReference type="PANTHER" id="PTHR32432:SF3">
    <property type="entry name" value="ETHANOLAMINE UTILIZATION PROTEIN EUTJ"/>
    <property type="match status" value="1"/>
</dbReference>
<evidence type="ECO:0008006" key="3">
    <source>
        <dbReference type="Google" id="ProtNLM"/>
    </source>
</evidence>
<dbReference type="InterPro" id="IPR043129">
    <property type="entry name" value="ATPase_NBD"/>
</dbReference>